<feature type="region of interest" description="Disordered" evidence="6">
    <location>
        <begin position="297"/>
        <end position="319"/>
    </location>
</feature>
<name>A0A6M0RH37_9CYAN</name>
<feature type="compositionally biased region" description="Polar residues" evidence="6">
    <location>
        <begin position="422"/>
        <end position="431"/>
    </location>
</feature>
<organism evidence="9 10">
    <name type="scientific">Adonisia turfae CCMR0081</name>
    <dbReference type="NCBI Taxonomy" id="2292702"/>
    <lineage>
        <taxon>Bacteria</taxon>
        <taxon>Bacillati</taxon>
        <taxon>Cyanobacteriota</taxon>
        <taxon>Adonisia</taxon>
        <taxon>Adonisia turfae</taxon>
    </lineage>
</organism>
<sequence length="561" mass="60907">MIQSGTVSGINLVGTRLQNGKYVIENELGRGGFGVTYRAMHRSLNQVVVIKTLRWPTNDAENDQQLQKFQAEARRLAQCQHPHIVNVTDFFIEAERPYLVMDFIPGQPLSELIFPNRPLQEDLALQYIRQIASALQTVHAQGLLHRDVKPQNIMVNQGNAILIDFGIARELVSGQTQTHTNLVSEGYAPLEQYLPKARRSAASDVYGLAATLYSAVTGQVPVASVVRSHHPLTPPRQVNATLSPSTEQAIFQGMALQLTERPQSIATWLMLLPAANKRGLQPPTTQATQVVAPGSPSGYVSGQDDFQTGAKEKQQQKRQGPGVIKTFFSLMLLGLIAGSGFLGYRVYIAVRQAVSNVRDKTEDFEVSMPEIRLPEVSQPEPEETLAEESSTPTEVLPDPTTAESAPPTPVATSPRLILKDSGNPNTATPGNGSIVPVPGFAPGTAATAVVNRLGEPTRQSVSPSATTAVYELDPNRATVAYIYNAAGDTIQQAEAVFAPSYDRLIMRTALAGMLNGQSTREIEGGLEQVRTGQANQFPFEHNGLTGSIERNDNGFIHIHVR</sequence>
<evidence type="ECO:0000313" key="10">
    <source>
        <dbReference type="Proteomes" id="UP000481033"/>
    </source>
</evidence>
<evidence type="ECO:0000256" key="5">
    <source>
        <dbReference type="PROSITE-ProRule" id="PRU10141"/>
    </source>
</evidence>
<feature type="transmembrane region" description="Helical" evidence="7">
    <location>
        <begin position="327"/>
        <end position="348"/>
    </location>
</feature>
<dbReference type="PROSITE" id="PS00107">
    <property type="entry name" value="PROTEIN_KINASE_ATP"/>
    <property type="match status" value="1"/>
</dbReference>
<evidence type="ECO:0000256" key="6">
    <source>
        <dbReference type="SAM" id="MobiDB-lite"/>
    </source>
</evidence>
<feature type="binding site" evidence="5">
    <location>
        <position position="51"/>
    </location>
    <ligand>
        <name>ATP</name>
        <dbReference type="ChEBI" id="CHEBI:30616"/>
    </ligand>
</feature>
<reference evidence="9 10" key="1">
    <citation type="journal article" date="2020" name="Microb. Ecol.">
        <title>Ecogenomics of the Marine Benthic Filamentous Cyanobacterium Adonisia.</title>
        <authorList>
            <person name="Walter J.M."/>
            <person name="Coutinho F.H."/>
            <person name="Leomil L."/>
            <person name="Hargreaves P.I."/>
            <person name="Campeao M.E."/>
            <person name="Vieira V.V."/>
            <person name="Silva B.S."/>
            <person name="Fistarol G.O."/>
            <person name="Salomon P.S."/>
            <person name="Sawabe T."/>
            <person name="Mino S."/>
            <person name="Hosokawa M."/>
            <person name="Miyashita H."/>
            <person name="Maruyama F."/>
            <person name="van Verk M.C."/>
            <person name="Dutilh B.E."/>
            <person name="Thompson C.C."/>
            <person name="Thompson F.L."/>
        </authorList>
    </citation>
    <scope>NUCLEOTIDE SEQUENCE [LARGE SCALE GENOMIC DNA]</scope>
    <source>
        <strain evidence="9 10">CCMR0081</strain>
    </source>
</reference>
<keyword evidence="9" id="KW-0723">Serine/threonine-protein kinase</keyword>
<gene>
    <name evidence="9" type="ORF">DXZ20_05915</name>
</gene>
<dbReference type="AlphaFoldDB" id="A0A6M0RH37"/>
<proteinExistence type="predicted"/>
<comment type="caution">
    <text evidence="9">The sequence shown here is derived from an EMBL/GenBank/DDBJ whole genome shotgun (WGS) entry which is preliminary data.</text>
</comment>
<dbReference type="Pfam" id="PF00069">
    <property type="entry name" value="Pkinase"/>
    <property type="match status" value="1"/>
</dbReference>
<evidence type="ECO:0000259" key="8">
    <source>
        <dbReference type="PROSITE" id="PS50011"/>
    </source>
</evidence>
<evidence type="ECO:0000256" key="1">
    <source>
        <dbReference type="ARBA" id="ARBA00022679"/>
    </source>
</evidence>
<feature type="region of interest" description="Disordered" evidence="6">
    <location>
        <begin position="368"/>
        <end position="433"/>
    </location>
</feature>
<keyword evidence="2 5" id="KW-0547">Nucleotide-binding</keyword>
<evidence type="ECO:0000256" key="4">
    <source>
        <dbReference type="ARBA" id="ARBA00022840"/>
    </source>
</evidence>
<dbReference type="Gene3D" id="3.30.200.20">
    <property type="entry name" value="Phosphorylase Kinase, domain 1"/>
    <property type="match status" value="1"/>
</dbReference>
<keyword evidence="7" id="KW-0812">Transmembrane</keyword>
<dbReference type="PANTHER" id="PTHR43289">
    <property type="entry name" value="MITOGEN-ACTIVATED PROTEIN KINASE KINASE KINASE 20-RELATED"/>
    <property type="match status" value="1"/>
</dbReference>
<evidence type="ECO:0000256" key="7">
    <source>
        <dbReference type="SAM" id="Phobius"/>
    </source>
</evidence>
<keyword evidence="3 9" id="KW-0418">Kinase</keyword>
<dbReference type="PROSITE" id="PS50011">
    <property type="entry name" value="PROTEIN_KINASE_DOM"/>
    <property type="match status" value="1"/>
</dbReference>
<feature type="domain" description="Protein kinase" evidence="8">
    <location>
        <begin position="22"/>
        <end position="275"/>
    </location>
</feature>
<dbReference type="SUPFAM" id="SSF56112">
    <property type="entry name" value="Protein kinase-like (PK-like)"/>
    <property type="match status" value="1"/>
</dbReference>
<dbReference type="InterPro" id="IPR017441">
    <property type="entry name" value="Protein_kinase_ATP_BS"/>
</dbReference>
<keyword evidence="7" id="KW-1133">Transmembrane helix</keyword>
<dbReference type="GO" id="GO:0004674">
    <property type="term" value="F:protein serine/threonine kinase activity"/>
    <property type="evidence" value="ECO:0007669"/>
    <property type="project" value="UniProtKB-KW"/>
</dbReference>
<dbReference type="SMART" id="SM00220">
    <property type="entry name" value="S_TKc"/>
    <property type="match status" value="1"/>
</dbReference>
<dbReference type="GO" id="GO:0005524">
    <property type="term" value="F:ATP binding"/>
    <property type="evidence" value="ECO:0007669"/>
    <property type="project" value="UniProtKB-UniRule"/>
</dbReference>
<protein>
    <submittedName>
        <fullName evidence="9">Serine/threonine protein kinase</fullName>
    </submittedName>
</protein>
<keyword evidence="1" id="KW-0808">Transferase</keyword>
<dbReference type="InterPro" id="IPR000719">
    <property type="entry name" value="Prot_kinase_dom"/>
</dbReference>
<dbReference type="CDD" id="cd14014">
    <property type="entry name" value="STKc_PknB_like"/>
    <property type="match status" value="1"/>
</dbReference>
<dbReference type="EMBL" id="QXHD01000004">
    <property type="protein sequence ID" value="NEZ55220.1"/>
    <property type="molecule type" value="Genomic_DNA"/>
</dbReference>
<accession>A0A6M0RH37</accession>
<dbReference type="PROSITE" id="PS00108">
    <property type="entry name" value="PROTEIN_KINASE_ST"/>
    <property type="match status" value="1"/>
</dbReference>
<dbReference type="PANTHER" id="PTHR43289:SF34">
    <property type="entry name" value="SERINE_THREONINE-PROTEIN KINASE YBDM-RELATED"/>
    <property type="match status" value="1"/>
</dbReference>
<keyword evidence="4 5" id="KW-0067">ATP-binding</keyword>
<dbReference type="InterPro" id="IPR011009">
    <property type="entry name" value="Kinase-like_dom_sf"/>
</dbReference>
<dbReference type="Proteomes" id="UP000481033">
    <property type="component" value="Unassembled WGS sequence"/>
</dbReference>
<keyword evidence="7" id="KW-0472">Membrane</keyword>
<evidence type="ECO:0000256" key="2">
    <source>
        <dbReference type="ARBA" id="ARBA00022741"/>
    </source>
</evidence>
<dbReference type="InterPro" id="IPR008271">
    <property type="entry name" value="Ser/Thr_kinase_AS"/>
</dbReference>
<keyword evidence="10" id="KW-1185">Reference proteome</keyword>
<dbReference type="Gene3D" id="1.10.510.10">
    <property type="entry name" value="Transferase(Phosphotransferase) domain 1"/>
    <property type="match status" value="1"/>
</dbReference>
<evidence type="ECO:0000313" key="9">
    <source>
        <dbReference type="EMBL" id="NEZ55220.1"/>
    </source>
</evidence>
<evidence type="ECO:0000256" key="3">
    <source>
        <dbReference type="ARBA" id="ARBA00022777"/>
    </source>
</evidence>